<protein>
    <submittedName>
        <fullName evidence="2">10A19I.15</fullName>
    </submittedName>
</protein>
<reference evidence="2" key="1">
    <citation type="submission" date="2015-12" db="EMBL/GenBank/DDBJ databases">
        <title>Update maize B73 reference genome by single molecule sequencing technologies.</title>
        <authorList>
            <consortium name="Maize Genome Sequencing Project"/>
            <person name="Ware D."/>
        </authorList>
    </citation>
    <scope>NUCLEOTIDE SEQUENCE</scope>
    <source>
        <tissue evidence="2">Seedling</tissue>
    </source>
</reference>
<gene>
    <name evidence="2" type="ORF">ZEAMMB73_Zm00001d015001</name>
</gene>
<dbReference type="OMA" id="HYRAMET"/>
<evidence type="ECO:0000256" key="1">
    <source>
        <dbReference type="SAM" id="MobiDB-lite"/>
    </source>
</evidence>
<dbReference type="PANTHER" id="PTHR47127">
    <property type="entry name" value="10A19I.15"/>
    <property type="match status" value="1"/>
</dbReference>
<feature type="region of interest" description="Disordered" evidence="1">
    <location>
        <begin position="151"/>
        <end position="189"/>
    </location>
</feature>
<sequence>MDDVQEIEQRSQPQIFWTQEMSACALKYLAQLVADGIRVDKGFKSSHYNQCAKVVKERFQVQVSGSQVTILLFYLKLLQLFCFWELLKKPSEAKFFNKPLENYHYMAVIFGNHQATGLFAKCTSDPLGFDTSESAGTYGVGYSGDLAGHESNNASPTCDSGESLNPSGPIRDGGDSSTRSGARRKRGRMMMEDEDPLICTVTEAFKTLSDAIKQSAPQPRPIIPPNLWTMMKQIPVFEREHIAHYYGYLCENPALAYAFLEMGLDDQMVWVSRYIKTHLSD</sequence>
<dbReference type="AlphaFoldDB" id="A0A1D6GYN1"/>
<evidence type="ECO:0000313" key="2">
    <source>
        <dbReference type="EMBL" id="AQK67865.1"/>
    </source>
</evidence>
<organism evidence="2">
    <name type="scientific">Zea mays</name>
    <name type="common">Maize</name>
    <dbReference type="NCBI Taxonomy" id="4577"/>
    <lineage>
        <taxon>Eukaryota</taxon>
        <taxon>Viridiplantae</taxon>
        <taxon>Streptophyta</taxon>
        <taxon>Embryophyta</taxon>
        <taxon>Tracheophyta</taxon>
        <taxon>Spermatophyta</taxon>
        <taxon>Magnoliopsida</taxon>
        <taxon>Liliopsida</taxon>
        <taxon>Poales</taxon>
        <taxon>Poaceae</taxon>
        <taxon>PACMAD clade</taxon>
        <taxon>Panicoideae</taxon>
        <taxon>Andropogonodae</taxon>
        <taxon>Andropogoneae</taxon>
        <taxon>Tripsacinae</taxon>
        <taxon>Zea</taxon>
    </lineage>
</organism>
<feature type="compositionally biased region" description="Polar residues" evidence="1">
    <location>
        <begin position="151"/>
        <end position="166"/>
    </location>
</feature>
<dbReference type="EMBL" id="CM000781">
    <property type="protein sequence ID" value="AQK67865.1"/>
    <property type="molecule type" value="Genomic_DNA"/>
</dbReference>
<name>A0A1D6GYN1_MAIZE</name>
<dbReference type="InParanoid" id="A0A1D6GYN1"/>
<proteinExistence type="predicted"/>
<accession>A0A1D6GYN1</accession>